<dbReference type="AlphaFoldDB" id="A0A9W6X622"/>
<gene>
    <name evidence="2" type="ORF">Plil01_001380000</name>
</gene>
<evidence type="ECO:0000313" key="2">
    <source>
        <dbReference type="EMBL" id="GMF32233.1"/>
    </source>
</evidence>
<accession>A0A9W6X622</accession>
<reference evidence="2" key="1">
    <citation type="submission" date="2023-04" db="EMBL/GenBank/DDBJ databases">
        <title>Phytophthora lilii NBRC 32176.</title>
        <authorList>
            <person name="Ichikawa N."/>
            <person name="Sato H."/>
            <person name="Tonouchi N."/>
        </authorList>
    </citation>
    <scope>NUCLEOTIDE SEQUENCE</scope>
    <source>
        <strain evidence="2">NBRC 32176</strain>
    </source>
</reference>
<dbReference type="EMBL" id="BSXW01000967">
    <property type="protein sequence ID" value="GMF32233.1"/>
    <property type="molecule type" value="Genomic_DNA"/>
</dbReference>
<feature type="region of interest" description="Disordered" evidence="1">
    <location>
        <begin position="1"/>
        <end position="70"/>
    </location>
</feature>
<feature type="compositionally biased region" description="Polar residues" evidence="1">
    <location>
        <begin position="1"/>
        <end position="13"/>
    </location>
</feature>
<protein>
    <submittedName>
        <fullName evidence="2">Unnamed protein product</fullName>
    </submittedName>
</protein>
<name>A0A9W6X622_9STRA</name>
<sequence>MVSQETVISQQNDVDMPSTEDCETNPSNAPSTQSSQGRVEQLSMITRSMDKHPTTQKRAHSTTPAEGKQIRRIMRTQQEPWLEGEEESNLRKLIK</sequence>
<keyword evidence="3" id="KW-1185">Reference proteome</keyword>
<organism evidence="2 3">
    <name type="scientific">Phytophthora lilii</name>
    <dbReference type="NCBI Taxonomy" id="2077276"/>
    <lineage>
        <taxon>Eukaryota</taxon>
        <taxon>Sar</taxon>
        <taxon>Stramenopiles</taxon>
        <taxon>Oomycota</taxon>
        <taxon>Peronosporomycetes</taxon>
        <taxon>Peronosporales</taxon>
        <taxon>Peronosporaceae</taxon>
        <taxon>Phytophthora</taxon>
    </lineage>
</organism>
<proteinExistence type="predicted"/>
<feature type="compositionally biased region" description="Polar residues" evidence="1">
    <location>
        <begin position="24"/>
        <end position="46"/>
    </location>
</feature>
<feature type="region of interest" description="Disordered" evidence="1">
    <location>
        <begin position="76"/>
        <end position="95"/>
    </location>
</feature>
<evidence type="ECO:0000313" key="3">
    <source>
        <dbReference type="Proteomes" id="UP001165083"/>
    </source>
</evidence>
<dbReference type="Proteomes" id="UP001165083">
    <property type="component" value="Unassembled WGS sequence"/>
</dbReference>
<comment type="caution">
    <text evidence="2">The sequence shown here is derived from an EMBL/GenBank/DDBJ whole genome shotgun (WGS) entry which is preliminary data.</text>
</comment>
<evidence type="ECO:0000256" key="1">
    <source>
        <dbReference type="SAM" id="MobiDB-lite"/>
    </source>
</evidence>